<feature type="domain" description="PTS EIIA type-2" evidence="3">
    <location>
        <begin position="5"/>
        <end position="149"/>
    </location>
</feature>
<keyword evidence="2" id="KW-0808">Transferase</keyword>
<dbReference type="InterPro" id="IPR002178">
    <property type="entry name" value="PTS_EIIA_type-2_dom"/>
</dbReference>
<gene>
    <name evidence="4" type="ORF">SAMN04489760_10889</name>
</gene>
<reference evidence="4 5" key="1">
    <citation type="submission" date="2016-10" db="EMBL/GenBank/DDBJ databases">
        <authorList>
            <person name="de Groot N.N."/>
        </authorList>
    </citation>
    <scope>NUCLEOTIDE SEQUENCE [LARGE SCALE GENOMIC DNA]</scope>
    <source>
        <strain evidence="4 5">DSM 8423</strain>
    </source>
</reference>
<dbReference type="PANTHER" id="PTHR47738:SF1">
    <property type="entry name" value="NITROGEN REGULATORY PROTEIN"/>
    <property type="match status" value="1"/>
</dbReference>
<name>A0A1H7WXD6_9BACT</name>
<dbReference type="PANTHER" id="PTHR47738">
    <property type="entry name" value="PTS SYSTEM FRUCTOSE-LIKE EIIA COMPONENT-RELATED"/>
    <property type="match status" value="1"/>
</dbReference>
<protein>
    <submittedName>
        <fullName evidence="4">PTS IIA-like nitrogen-regulatory protein PtsN</fullName>
    </submittedName>
</protein>
<dbReference type="EMBL" id="FOBS01000008">
    <property type="protein sequence ID" value="SEM26300.1"/>
    <property type="molecule type" value="Genomic_DNA"/>
</dbReference>
<proteinExistence type="predicted"/>
<organism evidence="4 5">
    <name type="scientific">Syntrophus gentianae</name>
    <dbReference type="NCBI Taxonomy" id="43775"/>
    <lineage>
        <taxon>Bacteria</taxon>
        <taxon>Pseudomonadati</taxon>
        <taxon>Thermodesulfobacteriota</taxon>
        <taxon>Syntrophia</taxon>
        <taxon>Syntrophales</taxon>
        <taxon>Syntrophaceae</taxon>
        <taxon>Syntrophus</taxon>
    </lineage>
</organism>
<dbReference type="GO" id="GO:0005737">
    <property type="term" value="C:cytoplasm"/>
    <property type="evidence" value="ECO:0007669"/>
    <property type="project" value="UniProtKB-SubCell"/>
</dbReference>
<comment type="subcellular location">
    <subcellularLocation>
        <location evidence="1">Cytoplasm</location>
    </subcellularLocation>
</comment>
<accession>A0A1H7WXD6</accession>
<dbReference type="FunFam" id="3.40.930.10:FF:000009">
    <property type="entry name" value="PTS system, fructose specific IIABC component"/>
    <property type="match status" value="1"/>
</dbReference>
<dbReference type="AlphaFoldDB" id="A0A1H7WXD6"/>
<dbReference type="Gene3D" id="3.40.930.10">
    <property type="entry name" value="Mannitol-specific EII, Chain A"/>
    <property type="match status" value="1"/>
</dbReference>
<dbReference type="STRING" id="43775.SAMN04489760_10889"/>
<dbReference type="Pfam" id="PF00359">
    <property type="entry name" value="PTS_EIIA_2"/>
    <property type="match status" value="1"/>
</dbReference>
<dbReference type="OrthoDB" id="95460at2"/>
<dbReference type="RefSeq" id="WP_093883090.1">
    <property type="nucleotide sequence ID" value="NZ_FOBS01000008.1"/>
</dbReference>
<dbReference type="GO" id="GO:0030295">
    <property type="term" value="F:protein kinase activator activity"/>
    <property type="evidence" value="ECO:0007669"/>
    <property type="project" value="TreeGrafter"/>
</dbReference>
<keyword evidence="5" id="KW-1185">Reference proteome</keyword>
<dbReference type="InterPro" id="IPR051541">
    <property type="entry name" value="PTS_SugarTrans_NitroReg"/>
</dbReference>
<dbReference type="SUPFAM" id="SSF55804">
    <property type="entry name" value="Phoshotransferase/anion transport protein"/>
    <property type="match status" value="1"/>
</dbReference>
<evidence type="ECO:0000259" key="3">
    <source>
        <dbReference type="PROSITE" id="PS51094"/>
    </source>
</evidence>
<evidence type="ECO:0000313" key="5">
    <source>
        <dbReference type="Proteomes" id="UP000198744"/>
    </source>
</evidence>
<dbReference type="InterPro" id="IPR016152">
    <property type="entry name" value="PTrfase/Anion_transptr"/>
</dbReference>
<dbReference type="Proteomes" id="UP000198744">
    <property type="component" value="Unassembled WGS sequence"/>
</dbReference>
<dbReference type="CDD" id="cd00211">
    <property type="entry name" value="PTS_IIA_fru"/>
    <property type="match status" value="1"/>
</dbReference>
<dbReference type="PROSITE" id="PS00372">
    <property type="entry name" value="PTS_EIIA_TYPE_2_HIS"/>
    <property type="match status" value="1"/>
</dbReference>
<dbReference type="PROSITE" id="PS51094">
    <property type="entry name" value="PTS_EIIA_TYPE_2"/>
    <property type="match status" value="1"/>
</dbReference>
<sequence length="153" mass="17344">MKIADLLRKEYIIDGLVSSNKKEVLEELSRRILKGKLDFHLDAMIKVLTEREKLGSTGIGDGVAIPHGRLNGLEDLILAFGRSRSGIDFDSMDGKPVNLFFLLMAPEHSTSEHLKVLARISRMLKDQKFRTCLMEAKSRDELYRIIADKDENS</sequence>
<evidence type="ECO:0000313" key="4">
    <source>
        <dbReference type="EMBL" id="SEM26300.1"/>
    </source>
</evidence>
<dbReference type="GO" id="GO:0016740">
    <property type="term" value="F:transferase activity"/>
    <property type="evidence" value="ECO:0007669"/>
    <property type="project" value="UniProtKB-KW"/>
</dbReference>
<evidence type="ECO:0000256" key="2">
    <source>
        <dbReference type="ARBA" id="ARBA00022679"/>
    </source>
</evidence>
<evidence type="ECO:0000256" key="1">
    <source>
        <dbReference type="ARBA" id="ARBA00004496"/>
    </source>
</evidence>